<keyword evidence="4" id="KW-1185">Reference proteome</keyword>
<proteinExistence type="predicted"/>
<accession>A0A0C3C6S7</accession>
<dbReference type="OrthoDB" id="2592504at2759"/>
<evidence type="ECO:0000256" key="1">
    <source>
        <dbReference type="SAM" id="MobiDB-lite"/>
    </source>
</evidence>
<organism evidence="3 4">
    <name type="scientific">Piloderma croceum (strain F 1598)</name>
    <dbReference type="NCBI Taxonomy" id="765440"/>
    <lineage>
        <taxon>Eukaryota</taxon>
        <taxon>Fungi</taxon>
        <taxon>Dikarya</taxon>
        <taxon>Basidiomycota</taxon>
        <taxon>Agaricomycotina</taxon>
        <taxon>Agaricomycetes</taxon>
        <taxon>Agaricomycetidae</taxon>
        <taxon>Atheliales</taxon>
        <taxon>Atheliaceae</taxon>
        <taxon>Piloderma</taxon>
    </lineage>
</organism>
<dbReference type="EMBL" id="KN832985">
    <property type="protein sequence ID" value="KIM85377.1"/>
    <property type="molecule type" value="Genomic_DNA"/>
</dbReference>
<dbReference type="AlphaFoldDB" id="A0A0C3C6S7"/>
<dbReference type="InterPro" id="IPR056143">
    <property type="entry name" value="DUF7726"/>
</dbReference>
<dbReference type="Pfam" id="PF24852">
    <property type="entry name" value="DUF7726"/>
    <property type="match status" value="1"/>
</dbReference>
<evidence type="ECO:0000259" key="2">
    <source>
        <dbReference type="Pfam" id="PF24852"/>
    </source>
</evidence>
<evidence type="ECO:0000313" key="4">
    <source>
        <dbReference type="Proteomes" id="UP000054166"/>
    </source>
</evidence>
<dbReference type="InParanoid" id="A0A0C3C6S7"/>
<evidence type="ECO:0000313" key="3">
    <source>
        <dbReference type="EMBL" id="KIM85377.1"/>
    </source>
</evidence>
<dbReference type="PANTHER" id="PTHR42339:SF1">
    <property type="entry name" value="HISTONE H1"/>
    <property type="match status" value="1"/>
</dbReference>
<reference evidence="3 4" key="1">
    <citation type="submission" date="2014-04" db="EMBL/GenBank/DDBJ databases">
        <authorList>
            <consortium name="DOE Joint Genome Institute"/>
            <person name="Kuo A."/>
            <person name="Tarkka M."/>
            <person name="Buscot F."/>
            <person name="Kohler A."/>
            <person name="Nagy L.G."/>
            <person name="Floudas D."/>
            <person name="Copeland A."/>
            <person name="Barry K.W."/>
            <person name="Cichocki N."/>
            <person name="Veneault-Fourrey C."/>
            <person name="LaButti K."/>
            <person name="Lindquist E.A."/>
            <person name="Lipzen A."/>
            <person name="Lundell T."/>
            <person name="Morin E."/>
            <person name="Murat C."/>
            <person name="Sun H."/>
            <person name="Tunlid A."/>
            <person name="Henrissat B."/>
            <person name="Grigoriev I.V."/>
            <person name="Hibbett D.S."/>
            <person name="Martin F."/>
            <person name="Nordberg H.P."/>
            <person name="Cantor M.N."/>
            <person name="Hua S.X."/>
        </authorList>
    </citation>
    <scope>NUCLEOTIDE SEQUENCE [LARGE SCALE GENOMIC DNA]</scope>
    <source>
        <strain evidence="3 4">F 1598</strain>
    </source>
</reference>
<name>A0A0C3C6S7_PILCF</name>
<sequence length="166" mass="18333">MAPKRKSDAMEQTTLDLPPLAVLANSKEVNVDASAAEPVAKKSRVTDASASTSKGKGKAAPRDWKDIKLDGEDEIRALQKTSGWKITQWLKDIGGINSNSYGRFMKASGPTEGATNGTYKAAYIYFEKVRIAEGKKKTPKREKNENEFINGIPLEDRRRMWVFGPA</sequence>
<feature type="region of interest" description="Disordered" evidence="1">
    <location>
        <begin position="1"/>
        <end position="65"/>
    </location>
</feature>
<dbReference type="Proteomes" id="UP000054166">
    <property type="component" value="Unassembled WGS sequence"/>
</dbReference>
<gene>
    <name evidence="3" type="ORF">PILCRDRAFT_87090</name>
</gene>
<protein>
    <recommendedName>
        <fullName evidence="2">DUF7726 domain-containing protein</fullName>
    </recommendedName>
</protein>
<dbReference type="HOGENOM" id="CLU_116575_1_0_1"/>
<dbReference type="PANTHER" id="PTHR42339">
    <property type="entry name" value="HISTONE H1"/>
    <property type="match status" value="1"/>
</dbReference>
<feature type="domain" description="DUF7726" evidence="2">
    <location>
        <begin position="74"/>
        <end position="136"/>
    </location>
</feature>
<reference evidence="4" key="2">
    <citation type="submission" date="2015-01" db="EMBL/GenBank/DDBJ databases">
        <title>Evolutionary Origins and Diversification of the Mycorrhizal Mutualists.</title>
        <authorList>
            <consortium name="DOE Joint Genome Institute"/>
            <consortium name="Mycorrhizal Genomics Consortium"/>
            <person name="Kohler A."/>
            <person name="Kuo A."/>
            <person name="Nagy L.G."/>
            <person name="Floudas D."/>
            <person name="Copeland A."/>
            <person name="Barry K.W."/>
            <person name="Cichocki N."/>
            <person name="Veneault-Fourrey C."/>
            <person name="LaButti K."/>
            <person name="Lindquist E.A."/>
            <person name="Lipzen A."/>
            <person name="Lundell T."/>
            <person name="Morin E."/>
            <person name="Murat C."/>
            <person name="Riley R."/>
            <person name="Ohm R."/>
            <person name="Sun H."/>
            <person name="Tunlid A."/>
            <person name="Henrissat B."/>
            <person name="Grigoriev I.V."/>
            <person name="Hibbett D.S."/>
            <person name="Martin F."/>
        </authorList>
    </citation>
    <scope>NUCLEOTIDE SEQUENCE [LARGE SCALE GENOMIC DNA]</scope>
    <source>
        <strain evidence="4">F 1598</strain>
    </source>
</reference>